<protein>
    <submittedName>
        <fullName evidence="1">Uncharacterized protein</fullName>
    </submittedName>
</protein>
<keyword evidence="2" id="KW-1185">Reference proteome</keyword>
<sequence length="170" mass="17537">MEATSDAQGLLGKIRAPRLEDAGLEDCALPPDSIKEAFLKAATAVGSRAAPVFSSNSDEEEEDGRSCVEDPWGEEKPGDDLVGVREGVDPPPGACVAEKGSGVGEVMGDEVAAGLTEAEERMGDKVVDGREGAEEGGEACVDGLKGLKIGEKKKDKNGEGEEDEGGPRPI</sequence>
<dbReference type="Proteomes" id="UP000828048">
    <property type="component" value="Chromosome 3"/>
</dbReference>
<organism evidence="1 2">
    <name type="scientific">Vaccinium darrowii</name>
    <dbReference type="NCBI Taxonomy" id="229202"/>
    <lineage>
        <taxon>Eukaryota</taxon>
        <taxon>Viridiplantae</taxon>
        <taxon>Streptophyta</taxon>
        <taxon>Embryophyta</taxon>
        <taxon>Tracheophyta</taxon>
        <taxon>Spermatophyta</taxon>
        <taxon>Magnoliopsida</taxon>
        <taxon>eudicotyledons</taxon>
        <taxon>Gunneridae</taxon>
        <taxon>Pentapetalae</taxon>
        <taxon>asterids</taxon>
        <taxon>Ericales</taxon>
        <taxon>Ericaceae</taxon>
        <taxon>Vaccinioideae</taxon>
        <taxon>Vaccinieae</taxon>
        <taxon>Vaccinium</taxon>
    </lineage>
</organism>
<reference evidence="1 2" key="1">
    <citation type="journal article" date="2021" name="Hortic Res">
        <title>High-quality reference genome and annotation aids understanding of berry development for evergreen blueberry (Vaccinium darrowii).</title>
        <authorList>
            <person name="Yu J."/>
            <person name="Hulse-Kemp A.M."/>
            <person name="Babiker E."/>
            <person name="Staton M."/>
        </authorList>
    </citation>
    <scope>NUCLEOTIDE SEQUENCE [LARGE SCALE GENOMIC DNA]</scope>
    <source>
        <strain evidence="2">cv. NJ 8807/NJ 8810</strain>
        <tissue evidence="1">Young leaf</tissue>
    </source>
</reference>
<evidence type="ECO:0000313" key="2">
    <source>
        <dbReference type="Proteomes" id="UP000828048"/>
    </source>
</evidence>
<evidence type="ECO:0000313" key="1">
    <source>
        <dbReference type="EMBL" id="KAH7858233.1"/>
    </source>
</evidence>
<proteinExistence type="predicted"/>
<accession>A0ACB7YY58</accession>
<gene>
    <name evidence="1" type="ORF">Vadar_021574</name>
</gene>
<name>A0ACB7YY58_9ERIC</name>
<dbReference type="EMBL" id="CM037153">
    <property type="protein sequence ID" value="KAH7858233.1"/>
    <property type="molecule type" value="Genomic_DNA"/>
</dbReference>
<comment type="caution">
    <text evidence="1">The sequence shown here is derived from an EMBL/GenBank/DDBJ whole genome shotgun (WGS) entry which is preliminary data.</text>
</comment>